<sequence>MNKFRSRSSQPALRLLSLGAGVQSTTVLLLACEGKIPSFDCALFADTGWEPRAVYDQLAKVTQIAEDAGIPVRSVSSGNIRHDALDETTRFVTMPLHVRKPDGTKGMARRQCTGEYKIKPLKAAARELLGYPHPNRVPPGVFAEQAIGISVDEVHRAKDADVRYLRNVFPLLDLGMTRDDCVQYLAERGFGETVKSACIGCPYSGNARLRWLRDADPDAWDDLVAFDRAIRHGSPRAIANGTPLRGEFFVHRSLRPLDEVDLTPSRRRHLALVDEDSDPDGCSPWTCRSGEPVDLDPTADRPAA</sequence>
<evidence type="ECO:0000256" key="1">
    <source>
        <dbReference type="SAM" id="MobiDB-lite"/>
    </source>
</evidence>
<dbReference type="PROSITE" id="PS51257">
    <property type="entry name" value="PROKAR_LIPOPROTEIN"/>
    <property type="match status" value="1"/>
</dbReference>
<dbReference type="EMBL" id="JBHSXX010000001">
    <property type="protein sequence ID" value="MFC6867107.1"/>
    <property type="molecule type" value="Genomic_DNA"/>
</dbReference>
<protein>
    <recommendedName>
        <fullName evidence="4">3'-phosphoadenosine 5'-phosphosulfate sulfotransferase (PAPS reductase)/FAD synthetase</fullName>
    </recommendedName>
</protein>
<comment type="caution">
    <text evidence="2">The sequence shown here is derived from an EMBL/GenBank/DDBJ whole genome shotgun (WGS) entry which is preliminary data.</text>
</comment>
<feature type="region of interest" description="Disordered" evidence="1">
    <location>
        <begin position="273"/>
        <end position="304"/>
    </location>
</feature>
<accession>A0ABW2BXU3</accession>
<evidence type="ECO:0000313" key="3">
    <source>
        <dbReference type="Proteomes" id="UP001596337"/>
    </source>
</evidence>
<name>A0ABW2BXU3_9PSEU</name>
<keyword evidence="3" id="KW-1185">Reference proteome</keyword>
<gene>
    <name evidence="2" type="ORF">ACFQGD_08100</name>
</gene>
<dbReference type="RefSeq" id="WP_345394571.1">
    <property type="nucleotide sequence ID" value="NZ_BAABLA010000022.1"/>
</dbReference>
<evidence type="ECO:0008006" key="4">
    <source>
        <dbReference type="Google" id="ProtNLM"/>
    </source>
</evidence>
<reference evidence="3" key="1">
    <citation type="journal article" date="2019" name="Int. J. Syst. Evol. Microbiol.">
        <title>The Global Catalogue of Microorganisms (GCM) 10K type strain sequencing project: providing services to taxonomists for standard genome sequencing and annotation.</title>
        <authorList>
            <consortium name="The Broad Institute Genomics Platform"/>
            <consortium name="The Broad Institute Genome Sequencing Center for Infectious Disease"/>
            <person name="Wu L."/>
            <person name="Ma J."/>
        </authorList>
    </citation>
    <scope>NUCLEOTIDE SEQUENCE [LARGE SCALE GENOMIC DNA]</scope>
    <source>
        <strain evidence="3">KCTC 32255</strain>
    </source>
</reference>
<dbReference type="Gene3D" id="3.40.50.620">
    <property type="entry name" value="HUPs"/>
    <property type="match status" value="1"/>
</dbReference>
<organism evidence="2 3">
    <name type="scientific">Haloechinothrix salitolerans</name>
    <dbReference type="NCBI Taxonomy" id="926830"/>
    <lineage>
        <taxon>Bacteria</taxon>
        <taxon>Bacillati</taxon>
        <taxon>Actinomycetota</taxon>
        <taxon>Actinomycetes</taxon>
        <taxon>Pseudonocardiales</taxon>
        <taxon>Pseudonocardiaceae</taxon>
        <taxon>Haloechinothrix</taxon>
    </lineage>
</organism>
<dbReference type="InterPro" id="IPR014729">
    <property type="entry name" value="Rossmann-like_a/b/a_fold"/>
</dbReference>
<proteinExistence type="predicted"/>
<evidence type="ECO:0000313" key="2">
    <source>
        <dbReference type="EMBL" id="MFC6867107.1"/>
    </source>
</evidence>
<dbReference type="Proteomes" id="UP001596337">
    <property type="component" value="Unassembled WGS sequence"/>
</dbReference>
<dbReference type="SUPFAM" id="SSF52402">
    <property type="entry name" value="Adenine nucleotide alpha hydrolases-like"/>
    <property type="match status" value="1"/>
</dbReference>